<dbReference type="PANTHER" id="PTHR11102">
    <property type="entry name" value="SEL-1-LIKE PROTEIN"/>
    <property type="match status" value="1"/>
</dbReference>
<evidence type="ECO:0000256" key="1">
    <source>
        <dbReference type="ARBA" id="ARBA00038101"/>
    </source>
</evidence>
<gene>
    <name evidence="3" type="ORF">MUCCIDRAFT_182161</name>
</gene>
<dbReference type="SMART" id="SM00028">
    <property type="entry name" value="TPR"/>
    <property type="match status" value="6"/>
</dbReference>
<dbReference type="InterPro" id="IPR050767">
    <property type="entry name" value="Sel1_AlgK"/>
</dbReference>
<feature type="compositionally biased region" description="Polar residues" evidence="2">
    <location>
        <begin position="1"/>
        <end position="11"/>
    </location>
</feature>
<comment type="similarity">
    <text evidence="1">Belongs to the sel-1 family.</text>
</comment>
<dbReference type="GO" id="GO:0005789">
    <property type="term" value="C:endoplasmic reticulum membrane"/>
    <property type="evidence" value="ECO:0007669"/>
    <property type="project" value="TreeGrafter"/>
</dbReference>
<feature type="compositionally biased region" description="Low complexity" evidence="2">
    <location>
        <begin position="27"/>
        <end position="39"/>
    </location>
</feature>
<dbReference type="SMART" id="SM00671">
    <property type="entry name" value="SEL1"/>
    <property type="match status" value="29"/>
</dbReference>
<dbReference type="OrthoDB" id="2242379at2759"/>
<dbReference type="InterPro" id="IPR019734">
    <property type="entry name" value="TPR_rpt"/>
</dbReference>
<dbReference type="EMBL" id="AMYB01000001">
    <property type="protein sequence ID" value="OAD07551.1"/>
    <property type="molecule type" value="Genomic_DNA"/>
</dbReference>
<organism evidence="3 4">
    <name type="scientific">Mucor lusitanicus CBS 277.49</name>
    <dbReference type="NCBI Taxonomy" id="747725"/>
    <lineage>
        <taxon>Eukaryota</taxon>
        <taxon>Fungi</taxon>
        <taxon>Fungi incertae sedis</taxon>
        <taxon>Mucoromycota</taxon>
        <taxon>Mucoromycotina</taxon>
        <taxon>Mucoromycetes</taxon>
        <taxon>Mucorales</taxon>
        <taxon>Mucorineae</taxon>
        <taxon>Mucoraceae</taxon>
        <taxon>Mucor</taxon>
    </lineage>
</organism>
<evidence type="ECO:0008006" key="5">
    <source>
        <dbReference type="Google" id="ProtNLM"/>
    </source>
</evidence>
<name>A0A168PD21_MUCCL</name>
<dbReference type="Pfam" id="PF08238">
    <property type="entry name" value="Sel1"/>
    <property type="match status" value="25"/>
</dbReference>
<dbReference type="Gene3D" id="1.25.40.10">
    <property type="entry name" value="Tetratricopeptide repeat domain"/>
    <property type="match status" value="8"/>
</dbReference>
<feature type="compositionally biased region" description="Low complexity" evidence="2">
    <location>
        <begin position="54"/>
        <end position="64"/>
    </location>
</feature>
<proteinExistence type="inferred from homology"/>
<evidence type="ECO:0000313" key="4">
    <source>
        <dbReference type="Proteomes" id="UP000077051"/>
    </source>
</evidence>
<dbReference type="InterPro" id="IPR011990">
    <property type="entry name" value="TPR-like_helical_dom_sf"/>
</dbReference>
<reference evidence="3 4" key="1">
    <citation type="submission" date="2015-06" db="EMBL/GenBank/DDBJ databases">
        <title>Expansion of signal transduction pathways in fungi by whole-genome duplication.</title>
        <authorList>
            <consortium name="DOE Joint Genome Institute"/>
            <person name="Corrochano L.M."/>
            <person name="Kuo A."/>
            <person name="Marcet-Houben M."/>
            <person name="Polaino S."/>
            <person name="Salamov A."/>
            <person name="Villalobos J.M."/>
            <person name="Alvarez M.I."/>
            <person name="Avalos J."/>
            <person name="Benito E.P."/>
            <person name="Benoit I."/>
            <person name="Burger G."/>
            <person name="Camino L.P."/>
            <person name="Canovas D."/>
            <person name="Cerda-Olmedo E."/>
            <person name="Cheng J.-F."/>
            <person name="Dominguez A."/>
            <person name="Elias M."/>
            <person name="Eslava A.P."/>
            <person name="Glaser F."/>
            <person name="Grimwood J."/>
            <person name="Gutierrez G."/>
            <person name="Heitman J."/>
            <person name="Henrissat B."/>
            <person name="Iturriaga E.A."/>
            <person name="Lang B.F."/>
            <person name="Lavin J.L."/>
            <person name="Lee S."/>
            <person name="Li W."/>
            <person name="Lindquist E."/>
            <person name="Lopez-Garcia S."/>
            <person name="Luque E.M."/>
            <person name="Marcos A.T."/>
            <person name="Martin J."/>
            <person name="Mccluskey K."/>
            <person name="Medina H.R."/>
            <person name="Miralles-Duran A."/>
            <person name="Miyazaki A."/>
            <person name="Munoz-Torres E."/>
            <person name="Oguiza J.A."/>
            <person name="Ohm R."/>
            <person name="Olmedo M."/>
            <person name="Orejas M."/>
            <person name="Ortiz-Castellanos L."/>
            <person name="Pisabarro A.G."/>
            <person name="Rodriguez-Romero J."/>
            <person name="Ruiz-Herrera J."/>
            <person name="Ruiz-Vazquez R."/>
            <person name="Sanz C."/>
            <person name="Schackwitz W."/>
            <person name="Schmutz J."/>
            <person name="Shahriari M."/>
            <person name="Shelest E."/>
            <person name="Silva-Franco F."/>
            <person name="Soanes D."/>
            <person name="Syed K."/>
            <person name="Tagua V.G."/>
            <person name="Talbot N.J."/>
            <person name="Thon M."/>
            <person name="De Vries R.P."/>
            <person name="Wiebenga A."/>
            <person name="Yadav J.S."/>
            <person name="Braun E.L."/>
            <person name="Baker S."/>
            <person name="Garre V."/>
            <person name="Horwitz B."/>
            <person name="Torres-Martinez S."/>
            <person name="Idnurm A."/>
            <person name="Herrera-Estrella A."/>
            <person name="Gabaldon T."/>
            <person name="Grigoriev I.V."/>
        </authorList>
    </citation>
    <scope>NUCLEOTIDE SEQUENCE [LARGE SCALE GENOMIC DNA]</scope>
    <source>
        <strain evidence="3 4">CBS 277.49</strain>
    </source>
</reference>
<dbReference type="GO" id="GO:0036503">
    <property type="term" value="P:ERAD pathway"/>
    <property type="evidence" value="ECO:0007669"/>
    <property type="project" value="TreeGrafter"/>
</dbReference>
<dbReference type="Proteomes" id="UP000077051">
    <property type="component" value="Unassembled WGS sequence"/>
</dbReference>
<dbReference type="Pfam" id="PF13181">
    <property type="entry name" value="TPR_8"/>
    <property type="match status" value="1"/>
</dbReference>
<sequence length="1782" mass="199290">MGNNISSNKSDAASFKKSRYVQGQRTRSSSSLSVSSLRSPSPPIHTATSLYQPEELQQEQQEQENVNFGAAHTPIHAQPPQGRQKRPLKHNNMIDTPAMLPAISEKQRGKLPTGAMSGAETVHHLDKLPPSASSSPHHKRMKSQQQQQYTPQNRRSSKMRERYSSTISASGFSSTIGDPLHFSMVGDSTITDITNVSSFSVSSFLDKVGEDNNYIMSIPDSDFSSNTTTTKPYSTELASTTQDVLDLLVAYPDATYDILTSIFGSERMRSNPELQKEAFQAAETWSLRPTDVSAKIIVACCKLCGWGTSKNSKKGFQEIQALAKKGVWEAFYYLGQCYHYGVEQASEGYNLSGRPLSAHVIQPIDRDQAIAWYQKVVDTQDSAASERVQFYVAEAQFRIAAINFASGKINLDNVDENVDYLKQSVAAGNRKSEFSLGLLLETGAIQDSAFSAKDYYLKSANKGYAPAQIQLATILLRNNSPEGISWLSKAARLGDPRAFYHLGESYEFGKGVKSDPIIAAHNYQTAADRYNHRMSEFRLGMHYLHGGLGLEKDVSKAFIYLERAAKGGYPDAQYLLGMMYRDNKVPLRGSVRQTSAELSRNKKEAFRWIRKAANQRMHTAITQIASCYEDGVGTPVNYASATEYYEIATHIPGKYLPSAQQTYARFLHKNGKYEKALQMYLYASGLERSPLNTHPPNAVIARTAKRMVALLYLDEKDTTTPYKPKKAFALLTELASASEGDADAHYWIAVCHEEGVPGVVESDLSKAFEHYVTAANLGSSDSQFQVGHMLCKGIGVTEDRLEAFKWFQKAAEKNNAKALYYIGIYYYNGSGSIQRDHQQARVYFKRSAELGHVESMVSFAQICQEKLKEQSASLSSSEIESLQAESFKWYTKAAKQDHTTALRELGRLYGAKGDDKTSSECYLKASNLNDALSTLFLGGYYENGQGVVQNKQTALKYYTKAIELGQPTALFAIAELYEKLQDYEKAYTYYKRVSFDSRISKNYRSSKVSRLKMALYSLNYDPNTLLSEKSNNTKSNIHIPSNLLLPKSEAFQMLHSLAQEEHFTDAYNWIAECYQDGNGTTQNNTSSIQWRIKASQEASDIQATLKLASMYEHGTGGVEKNLVYSHQLYQLCGEKNNVLSQHKLGMTFWRGKEIIPINLGMAVIWFTRSARQGYAPSHWALGQIALENGDLHIAIAWWETAMKLNTNDTSTINVDQLLTTTCDSDALVILGKIIQNQQESVLCTQSSSVSLASDTSSRDEAESFSRAQQENHGLALRCFGQAALMGNVEGMYLTAQAWHKDKDYPVALENYEKAASQGHVPSRIMCATYQIYGLGGKETNAHAGFHELLDCAQHDSDAFLHLGRCCERGLGTSQDMSKALQWYHLSIDEKDSSEAMFRVGQIHAAAALENKQGDMDAMYWYQRAISKDNHPRANFRIAFYYIHGIQSADQEQPLLEPDLDIAVHHLRIAAKQNDQDAMFELAQLLLREDFSVEQQLEGLGWYEIAADRGSRDAQRELGNLYHTGRGEEDQDDTLVIQQDFEKAYDYFSLAAHLGDKTSALFLGTYYEHGIGVAPNIELAQSWYTVAVELGGSTTSSMTVPLHDPSGWWPAQLCLARVLHQNEETQGEAYQLFMTIYHTHRPEQHLAYLEFMLALYQLEGLGGVPIQADNAFNQLVHLAEQGYLKAFFPVAQCYENGIGTTKNLLKALEWYVLLVHNPATGDQDITMDEDDLEDLSHAYYHLAEFYRQGAVVAMDTEKADTLYKIAAERGSIEAKEYLSLHQP</sequence>
<evidence type="ECO:0000256" key="2">
    <source>
        <dbReference type="SAM" id="MobiDB-lite"/>
    </source>
</evidence>
<evidence type="ECO:0000313" key="3">
    <source>
        <dbReference type="EMBL" id="OAD07551.1"/>
    </source>
</evidence>
<dbReference type="SUPFAM" id="SSF81901">
    <property type="entry name" value="HCP-like"/>
    <property type="match status" value="8"/>
</dbReference>
<dbReference type="VEuPathDB" id="FungiDB:MUCCIDRAFT_182161"/>
<dbReference type="InterPro" id="IPR006597">
    <property type="entry name" value="Sel1-like"/>
</dbReference>
<dbReference type="STRING" id="747725.A0A168PD21"/>
<keyword evidence="4" id="KW-1185">Reference proteome</keyword>
<feature type="region of interest" description="Disordered" evidence="2">
    <location>
        <begin position="1"/>
        <end position="66"/>
    </location>
</feature>
<feature type="region of interest" description="Disordered" evidence="2">
    <location>
        <begin position="125"/>
        <end position="171"/>
    </location>
</feature>
<accession>A0A168PD21</accession>
<protein>
    <recommendedName>
        <fullName evidence="5">HCP-like protein</fullName>
    </recommendedName>
</protein>
<dbReference type="PANTHER" id="PTHR11102:SF160">
    <property type="entry name" value="ERAD-ASSOCIATED E3 UBIQUITIN-PROTEIN LIGASE COMPONENT HRD3"/>
    <property type="match status" value="1"/>
</dbReference>
<comment type="caution">
    <text evidence="3">The sequence shown here is derived from an EMBL/GenBank/DDBJ whole genome shotgun (WGS) entry which is preliminary data.</text>
</comment>